<sequence>MDEATRKLFGSALRQLRRRANLSQPQLAGQIHVSQASLSRYESGSQSVDLVTASRLDDLLNAGGALRALADQAQSLSWPDDPGEEEDMRRRALLAGAGGAVLGGALSALDPVRRDTEAALGGPVAEHDAVEWERAADEYALLVNQLPAQRLLPELLVDLDDARQHLDRAPERLKPRLARVCALFGGIAALSLVGAGYWREAGRYWRLAERAARLSGDRTLSCVIGGRRSVFSLYAPGSTPDTALALSSDALAWSDGQPNAGTASALATRAQVLAMQGDRAGARNSLNDLEAVFDRLDDDVTRGPGHREWSWPETRLRHVQSFVHSHLGAREAADAQDAALALYTYPSSLGAAQVRCHQAMSMIVSGDPTTGVRHVVDVLESLDPSFRRGFVKTSAVRALRALPERAAGLPEVRQARELLGASA</sequence>
<dbReference type="Gene3D" id="1.10.260.40">
    <property type="entry name" value="lambda repressor-like DNA-binding domains"/>
    <property type="match status" value="1"/>
</dbReference>
<protein>
    <recommendedName>
        <fullName evidence="1">HTH cro/C1-type domain-containing protein</fullName>
    </recommendedName>
</protein>
<name>A0ABP9R7B5_9PSEU</name>
<reference evidence="3" key="1">
    <citation type="journal article" date="2019" name="Int. J. Syst. Evol. Microbiol.">
        <title>The Global Catalogue of Microorganisms (GCM) 10K type strain sequencing project: providing services to taxonomists for standard genome sequencing and annotation.</title>
        <authorList>
            <consortium name="The Broad Institute Genomics Platform"/>
            <consortium name="The Broad Institute Genome Sequencing Center for Infectious Disease"/>
            <person name="Wu L."/>
            <person name="Ma J."/>
        </authorList>
    </citation>
    <scope>NUCLEOTIDE SEQUENCE [LARGE SCALE GENOMIC DNA]</scope>
    <source>
        <strain evidence="3">JCM 18303</strain>
    </source>
</reference>
<dbReference type="RefSeq" id="WP_185065249.1">
    <property type="nucleotide sequence ID" value="NZ_BAABJP010000051.1"/>
</dbReference>
<dbReference type="CDD" id="cd00093">
    <property type="entry name" value="HTH_XRE"/>
    <property type="match status" value="1"/>
</dbReference>
<keyword evidence="3" id="KW-1185">Reference proteome</keyword>
<dbReference type="Proteomes" id="UP001428817">
    <property type="component" value="Unassembled WGS sequence"/>
</dbReference>
<comment type="caution">
    <text evidence="2">The sequence shown here is derived from an EMBL/GenBank/DDBJ whole genome shotgun (WGS) entry which is preliminary data.</text>
</comment>
<accession>A0ABP9R7B5</accession>
<evidence type="ECO:0000313" key="3">
    <source>
        <dbReference type="Proteomes" id="UP001428817"/>
    </source>
</evidence>
<dbReference type="SMART" id="SM00530">
    <property type="entry name" value="HTH_XRE"/>
    <property type="match status" value="1"/>
</dbReference>
<dbReference type="InterPro" id="IPR010982">
    <property type="entry name" value="Lambda_DNA-bd_dom_sf"/>
</dbReference>
<dbReference type="PROSITE" id="PS50943">
    <property type="entry name" value="HTH_CROC1"/>
    <property type="match status" value="1"/>
</dbReference>
<feature type="domain" description="HTH cro/C1-type" evidence="1">
    <location>
        <begin position="13"/>
        <end position="66"/>
    </location>
</feature>
<organism evidence="2 3">
    <name type="scientific">Pseudonocardia eucalypti</name>
    <dbReference type="NCBI Taxonomy" id="648755"/>
    <lineage>
        <taxon>Bacteria</taxon>
        <taxon>Bacillati</taxon>
        <taxon>Actinomycetota</taxon>
        <taxon>Actinomycetes</taxon>
        <taxon>Pseudonocardiales</taxon>
        <taxon>Pseudonocardiaceae</taxon>
        <taxon>Pseudonocardia</taxon>
    </lineage>
</organism>
<gene>
    <name evidence="2" type="ORF">GCM10023321_72910</name>
</gene>
<proteinExistence type="predicted"/>
<dbReference type="SUPFAM" id="SSF47413">
    <property type="entry name" value="lambda repressor-like DNA-binding domains"/>
    <property type="match status" value="1"/>
</dbReference>
<dbReference type="EMBL" id="BAABJP010000051">
    <property type="protein sequence ID" value="GAA5172680.1"/>
    <property type="molecule type" value="Genomic_DNA"/>
</dbReference>
<evidence type="ECO:0000259" key="1">
    <source>
        <dbReference type="PROSITE" id="PS50943"/>
    </source>
</evidence>
<dbReference type="InterPro" id="IPR001387">
    <property type="entry name" value="Cro/C1-type_HTH"/>
</dbReference>
<evidence type="ECO:0000313" key="2">
    <source>
        <dbReference type="EMBL" id="GAA5172680.1"/>
    </source>
</evidence>
<dbReference type="Pfam" id="PF13560">
    <property type="entry name" value="HTH_31"/>
    <property type="match status" value="1"/>
</dbReference>